<organism evidence="2 3">
    <name type="scientific">Caerostris darwini</name>
    <dbReference type="NCBI Taxonomy" id="1538125"/>
    <lineage>
        <taxon>Eukaryota</taxon>
        <taxon>Metazoa</taxon>
        <taxon>Ecdysozoa</taxon>
        <taxon>Arthropoda</taxon>
        <taxon>Chelicerata</taxon>
        <taxon>Arachnida</taxon>
        <taxon>Araneae</taxon>
        <taxon>Araneomorphae</taxon>
        <taxon>Entelegynae</taxon>
        <taxon>Araneoidea</taxon>
        <taxon>Araneidae</taxon>
        <taxon>Caerostris</taxon>
    </lineage>
</organism>
<gene>
    <name evidence="2" type="ORF">CDAR_512661</name>
</gene>
<proteinExistence type="predicted"/>
<evidence type="ECO:0000313" key="2">
    <source>
        <dbReference type="EMBL" id="GIY29876.1"/>
    </source>
</evidence>
<keyword evidence="1" id="KW-1133">Transmembrane helix</keyword>
<keyword evidence="1" id="KW-0812">Transmembrane</keyword>
<reference evidence="2 3" key="1">
    <citation type="submission" date="2021-06" db="EMBL/GenBank/DDBJ databases">
        <title>Caerostris darwini draft genome.</title>
        <authorList>
            <person name="Kono N."/>
            <person name="Arakawa K."/>
        </authorList>
    </citation>
    <scope>NUCLEOTIDE SEQUENCE [LARGE SCALE GENOMIC DNA]</scope>
</reference>
<name>A0AAV4SB46_9ARAC</name>
<dbReference type="EMBL" id="BPLQ01007408">
    <property type="protein sequence ID" value="GIY29876.1"/>
    <property type="molecule type" value="Genomic_DNA"/>
</dbReference>
<accession>A0AAV4SB46</accession>
<keyword evidence="1" id="KW-0472">Membrane</keyword>
<dbReference type="AlphaFoldDB" id="A0AAV4SB46"/>
<evidence type="ECO:0000256" key="1">
    <source>
        <dbReference type="SAM" id="Phobius"/>
    </source>
</evidence>
<keyword evidence="3" id="KW-1185">Reference proteome</keyword>
<protein>
    <submittedName>
        <fullName evidence="2">Uncharacterized protein</fullName>
    </submittedName>
</protein>
<feature type="transmembrane region" description="Helical" evidence="1">
    <location>
        <begin position="42"/>
        <end position="62"/>
    </location>
</feature>
<sequence>MPLSQIYSSTVGVLSAYLSGNQYAKYWAPYSQERYKIRTIRVLTALAITPQIIPIIVCGIIMHKRAVASVWNGIMPNAFGNEVFALPSVHDRVCRRICKRDWNDRYAFV</sequence>
<comment type="caution">
    <text evidence="2">The sequence shown here is derived from an EMBL/GenBank/DDBJ whole genome shotgun (WGS) entry which is preliminary data.</text>
</comment>
<dbReference type="Proteomes" id="UP001054837">
    <property type="component" value="Unassembled WGS sequence"/>
</dbReference>
<evidence type="ECO:0000313" key="3">
    <source>
        <dbReference type="Proteomes" id="UP001054837"/>
    </source>
</evidence>